<dbReference type="SUPFAM" id="SSF55200">
    <property type="entry name" value="Translation initiation factor IF3, C-terminal domain"/>
    <property type="match status" value="1"/>
</dbReference>
<name>A0A1R2CY75_9CILI</name>
<feature type="region of interest" description="Disordered" evidence="1">
    <location>
        <begin position="254"/>
        <end position="299"/>
    </location>
</feature>
<proteinExistence type="predicted"/>
<reference evidence="2 3" key="1">
    <citation type="submission" date="2016-11" db="EMBL/GenBank/DDBJ databases">
        <title>The macronuclear genome of Stentor coeruleus: a giant cell with tiny introns.</title>
        <authorList>
            <person name="Slabodnick M."/>
            <person name="Ruby J.G."/>
            <person name="Reiff S.B."/>
            <person name="Swart E.C."/>
            <person name="Gosai S."/>
            <person name="Prabakaran S."/>
            <person name="Witkowska E."/>
            <person name="Larue G.E."/>
            <person name="Fisher S."/>
            <person name="Freeman R.M."/>
            <person name="Gunawardena J."/>
            <person name="Chu W."/>
            <person name="Stover N.A."/>
            <person name="Gregory B.D."/>
            <person name="Nowacki M."/>
            <person name="Derisi J."/>
            <person name="Roy S.W."/>
            <person name="Marshall W.F."/>
            <person name="Sood P."/>
        </authorList>
    </citation>
    <scope>NUCLEOTIDE SEQUENCE [LARGE SCALE GENOMIC DNA]</scope>
    <source>
        <strain evidence="2">WM001</strain>
    </source>
</reference>
<evidence type="ECO:0000313" key="2">
    <source>
        <dbReference type="EMBL" id="OMJ93967.1"/>
    </source>
</evidence>
<dbReference type="GO" id="GO:0006413">
    <property type="term" value="P:translational initiation"/>
    <property type="evidence" value="ECO:0007669"/>
    <property type="project" value="InterPro"/>
</dbReference>
<feature type="compositionally biased region" description="Basic and acidic residues" evidence="1">
    <location>
        <begin position="267"/>
        <end position="283"/>
    </location>
</feature>
<accession>A0A1R2CY75</accession>
<sequence>MIIFTALRKFARNIKPIAHPTLKKKLTLDDIKSNHSFLQSIGIKYFPINPNENLEGKVEVYDESGDFIWENTYEYTKSFASKEKLDILFVSNNPPMVQLSNYTSLIMKSIRLAQNKQARDTMKKVFRSMNFRNTIKAHDIKLKMQKVEELMKKSMKIIIIIESKQKNLAELEKSRLIAYDLTKLIKDINPSYKFDLEEADNNVIIKLSPDSERENMLNAIAADASIFESGDAQREYKRLHKNLEYYKYTQGDNLLNDDEDDVSDESNFDKYNSDESNFDKYNSDESSSDDSDYKANDKD</sequence>
<evidence type="ECO:0000313" key="3">
    <source>
        <dbReference type="Proteomes" id="UP000187209"/>
    </source>
</evidence>
<comment type="caution">
    <text evidence="2">The sequence shown here is derived from an EMBL/GenBank/DDBJ whole genome shotgun (WGS) entry which is preliminary data.</text>
</comment>
<dbReference type="EMBL" id="MPUH01000034">
    <property type="protein sequence ID" value="OMJ93967.1"/>
    <property type="molecule type" value="Genomic_DNA"/>
</dbReference>
<gene>
    <name evidence="2" type="ORF">SteCoe_3031</name>
</gene>
<evidence type="ECO:0000256" key="1">
    <source>
        <dbReference type="SAM" id="MobiDB-lite"/>
    </source>
</evidence>
<dbReference type="InterPro" id="IPR036788">
    <property type="entry name" value="T_IF-3_C_sf"/>
</dbReference>
<protein>
    <submittedName>
        <fullName evidence="2">Uncharacterized protein</fullName>
    </submittedName>
</protein>
<dbReference type="AlphaFoldDB" id="A0A1R2CY75"/>
<keyword evidence="3" id="KW-1185">Reference proteome</keyword>
<organism evidence="2 3">
    <name type="scientific">Stentor coeruleus</name>
    <dbReference type="NCBI Taxonomy" id="5963"/>
    <lineage>
        <taxon>Eukaryota</taxon>
        <taxon>Sar</taxon>
        <taxon>Alveolata</taxon>
        <taxon>Ciliophora</taxon>
        <taxon>Postciliodesmatophora</taxon>
        <taxon>Heterotrichea</taxon>
        <taxon>Heterotrichida</taxon>
        <taxon>Stentoridae</taxon>
        <taxon>Stentor</taxon>
    </lineage>
</organism>
<feature type="compositionally biased region" description="Acidic residues" evidence="1">
    <location>
        <begin position="255"/>
        <end position="266"/>
    </location>
</feature>
<dbReference type="Proteomes" id="UP000187209">
    <property type="component" value="Unassembled WGS sequence"/>
</dbReference>